<keyword evidence="2" id="KW-1185">Reference proteome</keyword>
<gene>
    <name evidence="1" type="ORF">QTG54_009091</name>
</gene>
<accession>A0AAD9DAD3</accession>
<comment type="caution">
    <text evidence="1">The sequence shown here is derived from an EMBL/GenBank/DDBJ whole genome shotgun (WGS) entry which is preliminary data.</text>
</comment>
<reference evidence="1" key="1">
    <citation type="submission" date="2023-06" db="EMBL/GenBank/DDBJ databases">
        <title>Survivors Of The Sea: Transcriptome response of Skeletonema marinoi to long-term dormancy.</title>
        <authorList>
            <person name="Pinder M.I.M."/>
            <person name="Kourtchenko O."/>
            <person name="Robertson E.K."/>
            <person name="Larsson T."/>
            <person name="Maumus F."/>
            <person name="Osuna-Cruz C.M."/>
            <person name="Vancaester E."/>
            <person name="Stenow R."/>
            <person name="Vandepoele K."/>
            <person name="Ploug H."/>
            <person name="Bruchert V."/>
            <person name="Godhe A."/>
            <person name="Topel M."/>
        </authorList>
    </citation>
    <scope>NUCLEOTIDE SEQUENCE</scope>
    <source>
        <strain evidence="1">R05AC</strain>
    </source>
</reference>
<proteinExistence type="predicted"/>
<evidence type="ECO:0000313" key="2">
    <source>
        <dbReference type="Proteomes" id="UP001224775"/>
    </source>
</evidence>
<dbReference type="EMBL" id="JATAAI010000016">
    <property type="protein sequence ID" value="KAK1740141.1"/>
    <property type="molecule type" value="Genomic_DNA"/>
</dbReference>
<organism evidence="1 2">
    <name type="scientific">Skeletonema marinoi</name>
    <dbReference type="NCBI Taxonomy" id="267567"/>
    <lineage>
        <taxon>Eukaryota</taxon>
        <taxon>Sar</taxon>
        <taxon>Stramenopiles</taxon>
        <taxon>Ochrophyta</taxon>
        <taxon>Bacillariophyta</taxon>
        <taxon>Coscinodiscophyceae</taxon>
        <taxon>Thalassiosirophycidae</taxon>
        <taxon>Thalassiosirales</taxon>
        <taxon>Skeletonemataceae</taxon>
        <taxon>Skeletonema</taxon>
        <taxon>Skeletonema marinoi-dohrnii complex</taxon>
    </lineage>
</organism>
<dbReference type="Proteomes" id="UP001224775">
    <property type="component" value="Unassembled WGS sequence"/>
</dbReference>
<protein>
    <submittedName>
        <fullName evidence="1">Uncharacterized protein</fullName>
    </submittedName>
</protein>
<name>A0AAD9DAD3_9STRA</name>
<sequence length="192" mass="21487">MVEEGRGSNEAREPAEGVLELQTGLDSLDLQMQRLQIGSGKCRHGLILPFHAASECEEFVATFNTEFSAVQGPISDCFQASIFATRKSHAEVWKDAAKMEWIVSAFVANATQLLLSGNIADVAAAGVRTSFASFFEQWIALKLYHNQYAIDWQLIHDLFYADEQTLRGYLIERCTSCPCLGVDLSWKQYCHQ</sequence>
<evidence type="ECO:0000313" key="1">
    <source>
        <dbReference type="EMBL" id="KAK1740141.1"/>
    </source>
</evidence>
<dbReference type="AlphaFoldDB" id="A0AAD9DAD3"/>